<keyword evidence="2" id="KW-1185">Reference proteome</keyword>
<dbReference type="EMBL" id="JAPKFM010000025">
    <property type="protein sequence ID" value="MCX2966293.1"/>
    <property type="molecule type" value="Genomic_DNA"/>
</dbReference>
<dbReference type="Proteomes" id="UP001143347">
    <property type="component" value="Unassembled WGS sequence"/>
</dbReference>
<comment type="caution">
    <text evidence="1">The sequence shown here is derived from an EMBL/GenBank/DDBJ whole genome shotgun (WGS) entry which is preliminary data.</text>
</comment>
<dbReference type="RefSeq" id="WP_266063204.1">
    <property type="nucleotide sequence ID" value="NZ_JAPKFM010000025.1"/>
</dbReference>
<dbReference type="AlphaFoldDB" id="A0A9X3D7G4"/>
<evidence type="ECO:0000313" key="2">
    <source>
        <dbReference type="Proteomes" id="UP001143347"/>
    </source>
</evidence>
<sequence length="60" mass="6814">MLIEVRNLLVEAHRQQLDAIKRTAIEYGVGMIVFDDPADCETWEEIVGAQRSETTPRVAQ</sequence>
<reference evidence="1" key="1">
    <citation type="submission" date="2022-10" db="EMBL/GenBank/DDBJ databases">
        <title>WGS of marine actinomycetes from Thailand.</title>
        <authorList>
            <person name="Thawai C."/>
        </authorList>
    </citation>
    <scope>NUCLEOTIDE SEQUENCE</scope>
    <source>
        <strain evidence="1">SW21</strain>
    </source>
</reference>
<organism evidence="1 2">
    <name type="scientific">Gordonia aquimaris</name>
    <dbReference type="NCBI Taxonomy" id="2984863"/>
    <lineage>
        <taxon>Bacteria</taxon>
        <taxon>Bacillati</taxon>
        <taxon>Actinomycetota</taxon>
        <taxon>Actinomycetes</taxon>
        <taxon>Mycobacteriales</taxon>
        <taxon>Gordoniaceae</taxon>
        <taxon>Gordonia</taxon>
    </lineage>
</organism>
<protein>
    <submittedName>
        <fullName evidence="1">Uncharacterized protein</fullName>
    </submittedName>
</protein>
<name>A0A9X3D7G4_9ACTN</name>
<proteinExistence type="predicted"/>
<gene>
    <name evidence="1" type="ORF">OSB52_19610</name>
</gene>
<evidence type="ECO:0000313" key="1">
    <source>
        <dbReference type="EMBL" id="MCX2966293.1"/>
    </source>
</evidence>
<accession>A0A9X3D7G4</accession>